<reference evidence="2 3" key="3">
    <citation type="journal article" date="2017" name="Mol. Plant Pathol.">
        <title>A gapless genome sequence of the fungus Botrytis cinerea.</title>
        <authorList>
            <person name="Van Kan J.A."/>
            <person name="Stassen J.H."/>
            <person name="Mosbach A."/>
            <person name="Van Der Lee T.A."/>
            <person name="Faino L."/>
            <person name="Farmer A.D."/>
            <person name="Papasotiriou D.G."/>
            <person name="Zhou S."/>
            <person name="Seidl M.F."/>
            <person name="Cottam E."/>
            <person name="Edel D."/>
            <person name="Hahn M."/>
            <person name="Schwartz D.C."/>
            <person name="Dietrich R.A."/>
            <person name="Widdison S."/>
            <person name="Scalliet G."/>
        </authorList>
    </citation>
    <scope>NUCLEOTIDE SEQUENCE [LARGE SCALE GENOMIC DNA]</scope>
    <source>
        <strain evidence="2 3">B05.10</strain>
    </source>
</reference>
<dbReference type="OrthoDB" id="3563457at2759"/>
<dbReference type="RefSeq" id="XP_024552250.1">
    <property type="nucleotide sequence ID" value="XM_024696440.1"/>
</dbReference>
<protein>
    <submittedName>
        <fullName evidence="2">Uncharacterized protein</fullName>
    </submittedName>
</protein>
<keyword evidence="3" id="KW-1185">Reference proteome</keyword>
<feature type="region of interest" description="Disordered" evidence="1">
    <location>
        <begin position="112"/>
        <end position="131"/>
    </location>
</feature>
<feature type="region of interest" description="Disordered" evidence="1">
    <location>
        <begin position="1"/>
        <end position="102"/>
    </location>
</feature>
<dbReference type="Proteomes" id="UP000001798">
    <property type="component" value="Chromosome 12"/>
</dbReference>
<name>A0A384JZ85_BOTFB</name>
<gene>
    <name evidence="2" type="ORF">BCIN_12g04350</name>
</gene>
<feature type="compositionally biased region" description="Basic and acidic residues" evidence="1">
    <location>
        <begin position="66"/>
        <end position="76"/>
    </location>
</feature>
<evidence type="ECO:0000256" key="1">
    <source>
        <dbReference type="SAM" id="MobiDB-lite"/>
    </source>
</evidence>
<reference evidence="2 3" key="2">
    <citation type="journal article" date="2012" name="Eukaryot. Cell">
        <title>Genome update of Botrytis cinerea strains B05.10 and T4.</title>
        <authorList>
            <person name="Staats M."/>
            <person name="van Kan J.A."/>
        </authorList>
    </citation>
    <scope>NUCLEOTIDE SEQUENCE [LARGE SCALE GENOMIC DNA]</scope>
    <source>
        <strain evidence="2 3">B05.10</strain>
    </source>
</reference>
<feature type="compositionally biased region" description="Basic residues" evidence="1">
    <location>
        <begin position="1"/>
        <end position="15"/>
    </location>
</feature>
<sequence>MQSRNEHKRALRVPKKPAVYLEEGLDEDALSDTESIKPTQKKQRRSKNSSSGSGQPSRSAGAQSRMGEEQVQRHALSEASTNVPGKPVPKKKSPAAGMAAEVADMAIETGLQDTTDDDAASDLEDGDDSEFEFDDTDEYIAQRDVNDEGESAADDEAIAESTVEEVRYHVVSDIGDSKDDDILRFRSRLERTLELLQSEGKTILTNGFDVERRQRSMTFNFAQLLSRTAVSFLMRLFLGCISLENQSFLGKISWSEEDFMSLNVDWRDLLVPGIYGGTAVDSAQTDPKLEQYVGSSKRISDRVGRHSSFSERFDLKSLPERERSAHYLHMCKDTVTSNYHVWAKFDFAVAEGYLHLLEGIFMIILGTYQDPKTSYHNWNNKKSYDFVAQSRSSAGWPAVQWKGLNRAFVLYQGFQKGSTNKPSPCCNPVCGFTAYPRGYGEMKRYAYNSEDPLGGFLCNGCGGYRFRNGKLPDAVWTARRKSFHETRAAAGGADAACDCCGRLESNFPKARKRLSGVNKGEAYASAHRKHAHHPAMQNELFCRACYDFIDKNNRKMNAAEIQEFLSTRTSEVSDMKRQITADNAAGRPITCSKCGISRLKGEVPRISFVAKFQAILCQRCSRKKNP</sequence>
<accession>A0A384JZ85</accession>
<dbReference type="GeneID" id="5425748"/>
<dbReference type="VEuPathDB" id="FungiDB:Bcin12g04350"/>
<evidence type="ECO:0000313" key="2">
    <source>
        <dbReference type="EMBL" id="ATZ55885.1"/>
    </source>
</evidence>
<dbReference type="KEGG" id="bfu:BCIN_12g04350"/>
<feature type="compositionally biased region" description="Acidic residues" evidence="1">
    <location>
        <begin position="114"/>
        <end position="131"/>
    </location>
</feature>
<dbReference type="EMBL" id="CP009816">
    <property type="protein sequence ID" value="ATZ55885.1"/>
    <property type="molecule type" value="Genomic_DNA"/>
</dbReference>
<proteinExistence type="predicted"/>
<evidence type="ECO:0000313" key="3">
    <source>
        <dbReference type="Proteomes" id="UP000001798"/>
    </source>
</evidence>
<feature type="compositionally biased region" description="Low complexity" evidence="1">
    <location>
        <begin position="48"/>
        <end position="64"/>
    </location>
</feature>
<reference evidence="2 3" key="1">
    <citation type="journal article" date="2011" name="PLoS Genet.">
        <title>Genomic analysis of the necrotrophic fungal pathogens Sclerotinia sclerotiorum and Botrytis cinerea.</title>
        <authorList>
            <person name="Amselem J."/>
            <person name="Cuomo C.A."/>
            <person name="van Kan J.A."/>
            <person name="Viaud M."/>
            <person name="Benito E.P."/>
            <person name="Couloux A."/>
            <person name="Coutinho P.M."/>
            <person name="de Vries R.P."/>
            <person name="Dyer P.S."/>
            <person name="Fillinger S."/>
            <person name="Fournier E."/>
            <person name="Gout L."/>
            <person name="Hahn M."/>
            <person name="Kohn L."/>
            <person name="Lapalu N."/>
            <person name="Plummer K.M."/>
            <person name="Pradier J.M."/>
            <person name="Quevillon E."/>
            <person name="Sharon A."/>
            <person name="Simon A."/>
            <person name="ten Have A."/>
            <person name="Tudzynski B."/>
            <person name="Tudzynski P."/>
            <person name="Wincker P."/>
            <person name="Andrew M."/>
            <person name="Anthouard V."/>
            <person name="Beever R.E."/>
            <person name="Beffa R."/>
            <person name="Benoit I."/>
            <person name="Bouzid O."/>
            <person name="Brault B."/>
            <person name="Chen Z."/>
            <person name="Choquer M."/>
            <person name="Collemare J."/>
            <person name="Cotton P."/>
            <person name="Danchin E.G."/>
            <person name="Da Silva C."/>
            <person name="Gautier A."/>
            <person name="Giraud C."/>
            <person name="Giraud T."/>
            <person name="Gonzalez C."/>
            <person name="Grossetete S."/>
            <person name="Guldener U."/>
            <person name="Henrissat B."/>
            <person name="Howlett B.J."/>
            <person name="Kodira C."/>
            <person name="Kretschmer M."/>
            <person name="Lappartient A."/>
            <person name="Leroch M."/>
            <person name="Levis C."/>
            <person name="Mauceli E."/>
            <person name="Neuveglise C."/>
            <person name="Oeser B."/>
            <person name="Pearson M."/>
            <person name="Poulain J."/>
            <person name="Poussereau N."/>
            <person name="Quesneville H."/>
            <person name="Rascle C."/>
            <person name="Schumacher J."/>
            <person name="Segurens B."/>
            <person name="Sexton A."/>
            <person name="Silva E."/>
            <person name="Sirven C."/>
            <person name="Soanes D.M."/>
            <person name="Talbot N.J."/>
            <person name="Templeton M."/>
            <person name="Yandava C."/>
            <person name="Yarden O."/>
            <person name="Zeng Q."/>
            <person name="Rollins J.A."/>
            <person name="Lebrun M.H."/>
            <person name="Dickman M."/>
        </authorList>
    </citation>
    <scope>NUCLEOTIDE SEQUENCE [LARGE SCALE GENOMIC DNA]</scope>
    <source>
        <strain evidence="2 3">B05.10</strain>
    </source>
</reference>
<dbReference type="AlphaFoldDB" id="A0A384JZ85"/>
<organism evidence="2 3">
    <name type="scientific">Botryotinia fuckeliana (strain B05.10)</name>
    <name type="common">Noble rot fungus</name>
    <name type="synonym">Botrytis cinerea</name>
    <dbReference type="NCBI Taxonomy" id="332648"/>
    <lineage>
        <taxon>Eukaryota</taxon>
        <taxon>Fungi</taxon>
        <taxon>Dikarya</taxon>
        <taxon>Ascomycota</taxon>
        <taxon>Pezizomycotina</taxon>
        <taxon>Leotiomycetes</taxon>
        <taxon>Helotiales</taxon>
        <taxon>Sclerotiniaceae</taxon>
        <taxon>Botrytis</taxon>
    </lineage>
</organism>